<dbReference type="AlphaFoldDB" id="A0A6A6C398"/>
<dbReference type="Proteomes" id="UP000799537">
    <property type="component" value="Unassembled WGS sequence"/>
</dbReference>
<evidence type="ECO:0000256" key="1">
    <source>
        <dbReference type="SAM" id="MobiDB-lite"/>
    </source>
</evidence>
<accession>A0A6A6C398</accession>
<name>A0A6A6C398_ZASCE</name>
<feature type="region of interest" description="Disordered" evidence="1">
    <location>
        <begin position="163"/>
        <end position="182"/>
    </location>
</feature>
<dbReference type="EMBL" id="ML993628">
    <property type="protein sequence ID" value="KAF2160219.1"/>
    <property type="molecule type" value="Genomic_DNA"/>
</dbReference>
<dbReference type="GeneID" id="54567646"/>
<proteinExistence type="predicted"/>
<dbReference type="RefSeq" id="XP_033661108.1">
    <property type="nucleotide sequence ID" value="XM_033814374.1"/>
</dbReference>
<organism evidence="2 3">
    <name type="scientific">Zasmidium cellare ATCC 36951</name>
    <dbReference type="NCBI Taxonomy" id="1080233"/>
    <lineage>
        <taxon>Eukaryota</taxon>
        <taxon>Fungi</taxon>
        <taxon>Dikarya</taxon>
        <taxon>Ascomycota</taxon>
        <taxon>Pezizomycotina</taxon>
        <taxon>Dothideomycetes</taxon>
        <taxon>Dothideomycetidae</taxon>
        <taxon>Mycosphaerellales</taxon>
        <taxon>Mycosphaerellaceae</taxon>
        <taxon>Zasmidium</taxon>
    </lineage>
</organism>
<evidence type="ECO:0000313" key="2">
    <source>
        <dbReference type="EMBL" id="KAF2160219.1"/>
    </source>
</evidence>
<gene>
    <name evidence="2" type="ORF">M409DRAFT_60137</name>
</gene>
<protein>
    <submittedName>
        <fullName evidence="2">Uncharacterized protein</fullName>
    </submittedName>
</protein>
<sequence>MHFLTAAGIRYPEQSTTTTPSMTTRCVAEPVFGPPMSPAIFQDKWLLKFGTLYREGPHPNITTNTFIPLEAASHLPNQVTHLEHFDIEAQALQLQNTDFESATPSKFGLTFQKQYGERVGPAFEVSNPFTVAAQVTFWIDYYLAPDEAGTGCLRFPMAGYSSSCSETREGSSGDAGEEGEISRRRLHVRLGAPPKAFRDPAVLISVSIHPRTTSLAGMEGPKGEAVSKPVYGPPMTPTTFRDKWLSKFRMLTYCIADNMSSSTDTDTAFKLCMIAIKQFAHLQCFFEQARGLSLQRSDFPTEPPVQKDDSGRPHIQNEAMMAKLNHFAAASTMALMMDLYLEELQAMKQGRVIRGVRCRDLPLSSRQSDDAGIGRGGVGAWNACWTHQDADVIDIEQVQVVGGPARSNTHDVKSLESRVAPAFLASLHFRLEVARQQTTQPAMAKTDQERAAAKPQYGPIMSPAIFRDKWLSKFRDLHRYSEKHAEARAKGPLILWKCQITHAQMLHVISFYAQAGELSLSRADFPVETPPLVNLKDPDHALRAAVVAKWNPFEAAKRLQYVADVQLYWIRKVKNGEPMRGVPWQALPLVWRQRMNELFQWVAKAEAEGRWSLYDS</sequence>
<keyword evidence="3" id="KW-1185">Reference proteome</keyword>
<reference evidence="2" key="1">
    <citation type="journal article" date="2020" name="Stud. Mycol.">
        <title>101 Dothideomycetes genomes: a test case for predicting lifestyles and emergence of pathogens.</title>
        <authorList>
            <person name="Haridas S."/>
            <person name="Albert R."/>
            <person name="Binder M."/>
            <person name="Bloem J."/>
            <person name="Labutti K."/>
            <person name="Salamov A."/>
            <person name="Andreopoulos B."/>
            <person name="Baker S."/>
            <person name="Barry K."/>
            <person name="Bills G."/>
            <person name="Bluhm B."/>
            <person name="Cannon C."/>
            <person name="Castanera R."/>
            <person name="Culley D."/>
            <person name="Daum C."/>
            <person name="Ezra D."/>
            <person name="Gonzalez J."/>
            <person name="Henrissat B."/>
            <person name="Kuo A."/>
            <person name="Liang C."/>
            <person name="Lipzen A."/>
            <person name="Lutzoni F."/>
            <person name="Magnuson J."/>
            <person name="Mondo S."/>
            <person name="Nolan M."/>
            <person name="Ohm R."/>
            <person name="Pangilinan J."/>
            <person name="Park H.-J."/>
            <person name="Ramirez L."/>
            <person name="Alfaro M."/>
            <person name="Sun H."/>
            <person name="Tritt A."/>
            <person name="Yoshinaga Y."/>
            <person name="Zwiers L.-H."/>
            <person name="Turgeon B."/>
            <person name="Goodwin S."/>
            <person name="Spatafora J."/>
            <person name="Crous P."/>
            <person name="Grigoriev I."/>
        </authorList>
    </citation>
    <scope>NUCLEOTIDE SEQUENCE</scope>
    <source>
        <strain evidence="2">ATCC 36951</strain>
    </source>
</reference>
<evidence type="ECO:0000313" key="3">
    <source>
        <dbReference type="Proteomes" id="UP000799537"/>
    </source>
</evidence>